<evidence type="ECO:0008006" key="4">
    <source>
        <dbReference type="Google" id="ProtNLM"/>
    </source>
</evidence>
<dbReference type="OrthoDB" id="580912at2"/>
<accession>A0A0P6XS05</accession>
<evidence type="ECO:0000256" key="1">
    <source>
        <dbReference type="SAM" id="Coils"/>
    </source>
</evidence>
<dbReference type="Proteomes" id="UP000050277">
    <property type="component" value="Unassembled WGS sequence"/>
</dbReference>
<dbReference type="RefSeq" id="WP_054536336.1">
    <property type="nucleotide sequence ID" value="NZ_LGKP01000032.1"/>
</dbReference>
<evidence type="ECO:0000313" key="3">
    <source>
        <dbReference type="Proteomes" id="UP000050277"/>
    </source>
</evidence>
<evidence type="ECO:0000313" key="2">
    <source>
        <dbReference type="EMBL" id="KPL81979.1"/>
    </source>
</evidence>
<keyword evidence="3" id="KW-1185">Reference proteome</keyword>
<gene>
    <name evidence="2" type="ORF">SE18_20540</name>
</gene>
<dbReference type="EMBL" id="LGKP01000032">
    <property type="protein sequence ID" value="KPL81979.1"/>
    <property type="molecule type" value="Genomic_DNA"/>
</dbReference>
<name>A0A0P6XS05_9CHLR</name>
<proteinExistence type="predicted"/>
<feature type="coiled-coil region" evidence="1">
    <location>
        <begin position="593"/>
        <end position="620"/>
    </location>
</feature>
<protein>
    <recommendedName>
        <fullName evidence="4">DUF4139 domain-containing protein</fullName>
    </recommendedName>
</protein>
<sequence>MTELPLRRLILYKHGVGYFERRGQFEGTKLALAFSREAMDDVLKSLVVLEKGEGHVKGIDYERPESWSNRRIELGAGRPLRDLLTELRGRRIRLALRDEAAAEGLIVGIDEPPPEEPISQALVTIYRSDVRQITLHRLNDIRGVQLLDAAADEVLWSLRANSDKQDSRTATIQLDEGKHDLLVAYLAPAPSWRVSYRIIVDNIETEVPDVLLQGWGLFDNVLDEDLEDVRISLVAGRPVSFRYPLYEPQQPERPLIEDTIRPAAPPAYTLAAPAPAGAPRPKMMRAMAMREEAFGGDEFDALSIDEMASIAPVAEGASQGALFRYDVREPVSVGRGRSALVPLLNLRTSCRRELIYRGAAGEQHPMVTVRFENSSGLTLERGPITIMESRSYGGEAVLNWTAEGGLVTIRYAQALEVSVKENQSSAHQTRRLRLGRDVLIHEVEESLTTIYTATNTAGEARVIKIEHPLRHPYELFDTVQPAETTSQLASWLLPIPARGEAALRVRERRLIERREHIRSINFEQLRRYLHDRMLDQNTVSELREVLTLYARLDSIAQRFNEIEAARQKIYNQQTQIRGNLDVLKNEGGEGELRTRYITTLAETEDQLNALREEETTLRSEEAACHVKLEEHLSRFPG</sequence>
<dbReference type="PATRIC" id="fig|70996.4.peg.1069"/>
<comment type="caution">
    <text evidence="2">The sequence shown here is derived from an EMBL/GenBank/DDBJ whole genome shotgun (WGS) entry which is preliminary data.</text>
</comment>
<keyword evidence="1" id="KW-0175">Coiled coil</keyword>
<dbReference type="STRING" id="70996.SE18_20540"/>
<dbReference type="AlphaFoldDB" id="A0A0P6XS05"/>
<organism evidence="2 3">
    <name type="scientific">Herpetosiphon geysericola</name>
    <dbReference type="NCBI Taxonomy" id="70996"/>
    <lineage>
        <taxon>Bacteria</taxon>
        <taxon>Bacillati</taxon>
        <taxon>Chloroflexota</taxon>
        <taxon>Chloroflexia</taxon>
        <taxon>Herpetosiphonales</taxon>
        <taxon>Herpetosiphonaceae</taxon>
        <taxon>Herpetosiphon</taxon>
    </lineage>
</organism>
<reference evidence="2 3" key="1">
    <citation type="submission" date="2015-07" db="EMBL/GenBank/DDBJ databases">
        <title>Whole genome sequence of Herpetosiphon geysericola DSM 7119.</title>
        <authorList>
            <person name="Hemp J."/>
            <person name="Ward L.M."/>
            <person name="Pace L.A."/>
            <person name="Fischer W.W."/>
        </authorList>
    </citation>
    <scope>NUCLEOTIDE SEQUENCE [LARGE SCALE GENOMIC DNA]</scope>
    <source>
        <strain evidence="2 3">DSM 7119</strain>
    </source>
</reference>